<evidence type="ECO:0000313" key="2">
    <source>
        <dbReference type="Proteomes" id="UP001365846"/>
    </source>
</evidence>
<comment type="caution">
    <text evidence="1">The sequence shown here is derived from an EMBL/GenBank/DDBJ whole genome shotgun (WGS) entry which is preliminary data.</text>
</comment>
<reference evidence="1 2" key="1">
    <citation type="submission" date="2024-03" db="EMBL/GenBank/DDBJ databases">
        <title>Novel species of the genus Variovorax.</title>
        <authorList>
            <person name="Liu Q."/>
            <person name="Xin Y.-H."/>
        </authorList>
    </citation>
    <scope>NUCLEOTIDE SEQUENCE [LARGE SCALE GENOMIC DNA]</scope>
    <source>
        <strain evidence="1 2">KACC 18899</strain>
    </source>
</reference>
<sequence length="52" mass="6049">MVKVKARHGAFLMFPALPKHSVDANMSEEERIGVRFNLMFYSSTQQLSKPHW</sequence>
<organism evidence="1 2">
    <name type="scientific">Variovorax ureilyticus</name>
    <dbReference type="NCBI Taxonomy" id="1836198"/>
    <lineage>
        <taxon>Bacteria</taxon>
        <taxon>Pseudomonadati</taxon>
        <taxon>Pseudomonadota</taxon>
        <taxon>Betaproteobacteria</taxon>
        <taxon>Burkholderiales</taxon>
        <taxon>Comamonadaceae</taxon>
        <taxon>Variovorax</taxon>
    </lineage>
</organism>
<dbReference type="InterPro" id="IPR012668">
    <property type="entry name" value="CHP02466"/>
</dbReference>
<proteinExistence type="predicted"/>
<keyword evidence="2" id="KW-1185">Reference proteome</keyword>
<name>A0ABU8VQW3_9BURK</name>
<dbReference type="Proteomes" id="UP001365846">
    <property type="component" value="Unassembled WGS sequence"/>
</dbReference>
<gene>
    <name evidence="1" type="ORF">WKW77_33710</name>
</gene>
<dbReference type="Gene3D" id="2.60.120.620">
    <property type="entry name" value="q2cbj1_9rhob like domain"/>
    <property type="match status" value="1"/>
</dbReference>
<dbReference type="Pfam" id="PF13759">
    <property type="entry name" value="2OG-FeII_Oxy_5"/>
    <property type="match status" value="1"/>
</dbReference>
<protein>
    <submittedName>
        <fullName evidence="1">2OG-Fe(II) oxygenase</fullName>
    </submittedName>
</protein>
<evidence type="ECO:0000313" key="1">
    <source>
        <dbReference type="EMBL" id="MEJ8816054.1"/>
    </source>
</evidence>
<dbReference type="EMBL" id="JBBKZU010000029">
    <property type="protein sequence ID" value="MEJ8816054.1"/>
    <property type="molecule type" value="Genomic_DNA"/>
</dbReference>
<accession>A0ABU8VQW3</accession>